<dbReference type="RefSeq" id="XP_011130011.1">
    <property type="nucleotide sequence ID" value="XM_011131709.1"/>
</dbReference>
<dbReference type="AlphaFoldDB" id="A0A023B8L2"/>
<keyword evidence="2" id="KW-1185">Reference proteome</keyword>
<evidence type="ECO:0000313" key="2">
    <source>
        <dbReference type="Proteomes" id="UP000019763"/>
    </source>
</evidence>
<sequence length="162" mass="17606">MGTCCSTTANEELTELKTGNKPIPAIHQQKSSSATSFPAVESTVAVSDAGIKEFAAQARGGVDVVIMLSNGLGLEARMSLDGSRVVFSRGPKLTKSIPLSHVVDVMWDPRDYKRIKTDAKLNDHCAALLLNDKTCIVIYFDSRTQRDVFVAVAQQVLRRSSH</sequence>
<proteinExistence type="predicted"/>
<evidence type="ECO:0000313" key="1">
    <source>
        <dbReference type="EMBL" id="EZG69410.1"/>
    </source>
</evidence>
<gene>
    <name evidence="1" type="ORF">GNI_057980</name>
</gene>
<dbReference type="InterPro" id="IPR011993">
    <property type="entry name" value="PH-like_dom_sf"/>
</dbReference>
<reference evidence="1" key="1">
    <citation type="submission" date="2013-12" db="EMBL/GenBank/DDBJ databases">
        <authorList>
            <person name="Omoto C.K."/>
            <person name="Sibley D."/>
            <person name="Venepally P."/>
            <person name="Hadjithomas M."/>
            <person name="Karamycheva S."/>
            <person name="Brunk B."/>
            <person name="Roos D."/>
            <person name="Caler E."/>
            <person name="Lorenzi H."/>
        </authorList>
    </citation>
    <scope>NUCLEOTIDE SEQUENCE</scope>
</reference>
<protein>
    <submittedName>
        <fullName evidence="1">Uncharacterized protein</fullName>
    </submittedName>
</protein>
<accession>A0A023B8L2</accession>
<organism evidence="1 2">
    <name type="scientific">Gregarina niphandrodes</name>
    <name type="common">Septate eugregarine</name>
    <dbReference type="NCBI Taxonomy" id="110365"/>
    <lineage>
        <taxon>Eukaryota</taxon>
        <taxon>Sar</taxon>
        <taxon>Alveolata</taxon>
        <taxon>Apicomplexa</taxon>
        <taxon>Conoidasida</taxon>
        <taxon>Gregarinasina</taxon>
        <taxon>Eugregarinorida</taxon>
        <taxon>Gregarinidae</taxon>
        <taxon>Gregarina</taxon>
    </lineage>
</organism>
<name>A0A023B8L2_GRENI</name>
<dbReference type="VEuPathDB" id="CryptoDB:GNI_057980"/>
<dbReference type="Proteomes" id="UP000019763">
    <property type="component" value="Unassembled WGS sequence"/>
</dbReference>
<dbReference type="Gene3D" id="2.30.29.30">
    <property type="entry name" value="Pleckstrin-homology domain (PH domain)/Phosphotyrosine-binding domain (PTB)"/>
    <property type="match status" value="1"/>
</dbReference>
<dbReference type="EMBL" id="AFNH02000440">
    <property type="protein sequence ID" value="EZG69410.1"/>
    <property type="molecule type" value="Genomic_DNA"/>
</dbReference>
<comment type="caution">
    <text evidence="1">The sequence shown here is derived from an EMBL/GenBank/DDBJ whole genome shotgun (WGS) entry which is preliminary data.</text>
</comment>
<dbReference type="GeneID" id="22912134"/>